<evidence type="ECO:0000256" key="10">
    <source>
        <dbReference type="RuleBase" id="RU367007"/>
    </source>
</evidence>
<gene>
    <name evidence="13" type="ORF">A7J15_06020</name>
</gene>
<evidence type="ECO:0000256" key="5">
    <source>
        <dbReference type="ARBA" id="ARBA00022679"/>
    </source>
</evidence>
<evidence type="ECO:0000256" key="6">
    <source>
        <dbReference type="ARBA" id="ARBA00022692"/>
    </source>
</evidence>
<dbReference type="RefSeq" id="WP_067025923.1">
    <property type="nucleotide sequence ID" value="NZ_CP038256.1"/>
</dbReference>
<feature type="transmembrane region" description="Helical" evidence="10">
    <location>
        <begin position="359"/>
        <end position="376"/>
    </location>
</feature>
<dbReference type="Proteomes" id="UP000093355">
    <property type="component" value="Unassembled WGS sequence"/>
</dbReference>
<comment type="subcellular location">
    <subcellularLocation>
        <location evidence="10">Cell membrane</location>
    </subcellularLocation>
    <subcellularLocation>
        <location evidence="1">Endomembrane system</location>
        <topology evidence="1">Multi-pass membrane protein</topology>
    </subcellularLocation>
</comment>
<evidence type="ECO:0000256" key="9">
    <source>
        <dbReference type="ARBA" id="ARBA00093617"/>
    </source>
</evidence>
<dbReference type="GO" id="GO:0012505">
    <property type="term" value="C:endomembrane system"/>
    <property type="evidence" value="ECO:0007669"/>
    <property type="project" value="UniProtKB-SubCell"/>
</dbReference>
<dbReference type="STRING" id="904291.A7J15_06020"/>
<keyword evidence="5 10" id="KW-0808">Transferase</keyword>
<dbReference type="GO" id="GO:0004169">
    <property type="term" value="F:dolichyl-phosphate-mannose-protein mannosyltransferase activity"/>
    <property type="evidence" value="ECO:0007669"/>
    <property type="project" value="UniProtKB-UniRule"/>
</dbReference>
<comment type="similarity">
    <text evidence="3 10">Belongs to the glycosyltransferase 39 family.</text>
</comment>
<feature type="transmembrane region" description="Helical" evidence="10">
    <location>
        <begin position="103"/>
        <end position="123"/>
    </location>
</feature>
<dbReference type="InterPro" id="IPR003342">
    <property type="entry name" value="ArnT-like_N"/>
</dbReference>
<protein>
    <recommendedName>
        <fullName evidence="9 10">Polyprenol-phosphate-mannose--protein mannosyltransferase</fullName>
        <ecNumber evidence="10">2.4.1.-</ecNumber>
    </recommendedName>
</protein>
<evidence type="ECO:0000256" key="1">
    <source>
        <dbReference type="ARBA" id="ARBA00004127"/>
    </source>
</evidence>
<dbReference type="InterPro" id="IPR032421">
    <property type="entry name" value="PMT_4TMC"/>
</dbReference>
<comment type="caution">
    <text evidence="13">The sequence shown here is derived from an EMBL/GenBank/DDBJ whole genome shotgun (WGS) entry which is preliminary data.</text>
</comment>
<proteinExistence type="inferred from homology"/>
<keyword evidence="6 10" id="KW-0812">Transmembrane</keyword>
<evidence type="ECO:0000313" key="13">
    <source>
        <dbReference type="EMBL" id="OCG74384.1"/>
    </source>
</evidence>
<feature type="domain" description="ArnT-like N-terminal" evidence="11">
    <location>
        <begin position="15"/>
        <end position="229"/>
    </location>
</feature>
<comment type="function">
    <text evidence="10">Protein O-mannosyltransferase that catalyzes the transfer of a single mannose residue from a polyprenol phospho-mannosyl lipidic donor to the hydroxyl group of selected serine and threonine residues in acceptor proteins.</text>
</comment>
<dbReference type="OrthoDB" id="9776737at2"/>
<feature type="transmembrane region" description="Helical" evidence="10">
    <location>
        <begin position="154"/>
        <end position="173"/>
    </location>
</feature>
<feature type="domain" description="Protein O-mannosyl-transferase C-terminal four TM" evidence="12">
    <location>
        <begin position="294"/>
        <end position="500"/>
    </location>
</feature>
<keyword evidence="10" id="KW-1003">Cell membrane</keyword>
<sequence>MRIRARAWEWLAPLLLTVIAALPRLIALQHPHELVFDETYYVKDAWSLWNLGYEGTWPDDGDARFVAGETGAFSSDPSYVVHPPLGKWLIALGMALFGADSGWGWRFAVALAGIAAVPVLYAIGRRVSGSIAVGAVAGGLLAVDGLGISMSRVALLDNFLALFVLIAVLFVVIDRTQVRKRIESAPDSVFGPVLWRRPWVLAAGVALGAATAVKWSGLYALAGVGLWLVATDALERRRAGFEGWLPSAIVRQGPASFVLLVPIAAVTYLASWSGWLFTAGGYDRQSDPNPLIALWNYHSSVYGFHVGLTSGHPYASPAWQWPLLQRPTAMWVDHPAVGEATCAWSDDCMGVITSLPNPIAWYPGIAAIVFLAVVAVRTRSARFTVPLAGFAITWVPWLLYPQRTTFQFYSIALLPYVCLAVALALQWLCRDREPVLLPDPTPRERVDAARYAARQTRAWRMVSSGFVVIALASALYFLPLSTGILEPYRLWWLHMWLPGWI</sequence>
<feature type="transmembrane region" description="Helical" evidence="10">
    <location>
        <begin position="458"/>
        <end position="478"/>
    </location>
</feature>
<dbReference type="Pfam" id="PF02366">
    <property type="entry name" value="PMT"/>
    <property type="match status" value="1"/>
</dbReference>
<dbReference type="InterPro" id="IPR027005">
    <property type="entry name" value="PMT-like"/>
</dbReference>
<evidence type="ECO:0000259" key="12">
    <source>
        <dbReference type="Pfam" id="PF16192"/>
    </source>
</evidence>
<reference evidence="13 14" key="1">
    <citation type="submission" date="2016-05" db="EMBL/GenBank/DDBJ databases">
        <authorList>
            <person name="Lavstsen T."/>
            <person name="Jespersen J.S."/>
        </authorList>
    </citation>
    <scope>NUCLEOTIDE SEQUENCE [LARGE SCALE GENOMIC DNA]</scope>
    <source>
        <strain evidence="13 14">YLB-01</strain>
    </source>
</reference>
<feature type="transmembrane region" description="Helical" evidence="10">
    <location>
        <begin position="383"/>
        <end position="400"/>
    </location>
</feature>
<evidence type="ECO:0000256" key="7">
    <source>
        <dbReference type="ARBA" id="ARBA00022989"/>
    </source>
</evidence>
<keyword evidence="7 10" id="KW-1133">Transmembrane helix</keyword>
<dbReference type="Pfam" id="PF16192">
    <property type="entry name" value="PMT_4TMC"/>
    <property type="match status" value="1"/>
</dbReference>
<keyword evidence="4 10" id="KW-0328">Glycosyltransferase</keyword>
<evidence type="ECO:0000256" key="4">
    <source>
        <dbReference type="ARBA" id="ARBA00022676"/>
    </source>
</evidence>
<feature type="transmembrane region" description="Helical" evidence="10">
    <location>
        <begin position="130"/>
        <end position="148"/>
    </location>
</feature>
<dbReference type="GO" id="GO:0005886">
    <property type="term" value="C:plasma membrane"/>
    <property type="evidence" value="ECO:0007669"/>
    <property type="project" value="UniProtKB-SubCell"/>
</dbReference>
<evidence type="ECO:0000256" key="8">
    <source>
        <dbReference type="ARBA" id="ARBA00023136"/>
    </source>
</evidence>
<dbReference type="UniPathway" id="UPA00378"/>
<dbReference type="EMBL" id="LXMD01000022">
    <property type="protein sequence ID" value="OCG74384.1"/>
    <property type="molecule type" value="Genomic_DNA"/>
</dbReference>
<evidence type="ECO:0000259" key="11">
    <source>
        <dbReference type="Pfam" id="PF02366"/>
    </source>
</evidence>
<keyword evidence="14" id="KW-1185">Reference proteome</keyword>
<dbReference type="PANTHER" id="PTHR10050">
    <property type="entry name" value="DOLICHYL-PHOSPHATE-MANNOSE--PROTEIN MANNOSYLTRANSFERASE"/>
    <property type="match status" value="1"/>
</dbReference>
<keyword evidence="8 10" id="KW-0472">Membrane</keyword>
<feature type="transmembrane region" description="Helical" evidence="10">
    <location>
        <begin position="255"/>
        <end position="277"/>
    </location>
</feature>
<dbReference type="PANTHER" id="PTHR10050:SF46">
    <property type="entry name" value="PROTEIN O-MANNOSYL-TRANSFERASE 2"/>
    <property type="match status" value="1"/>
</dbReference>
<comment type="pathway">
    <text evidence="2 10">Protein modification; protein glycosylation.</text>
</comment>
<evidence type="ECO:0000256" key="2">
    <source>
        <dbReference type="ARBA" id="ARBA00004922"/>
    </source>
</evidence>
<evidence type="ECO:0000256" key="3">
    <source>
        <dbReference type="ARBA" id="ARBA00007222"/>
    </source>
</evidence>
<accession>A0A1B9NCV8</accession>
<feature type="transmembrane region" description="Helical" evidence="10">
    <location>
        <begin position="406"/>
        <end position="428"/>
    </location>
</feature>
<evidence type="ECO:0000313" key="14">
    <source>
        <dbReference type="Proteomes" id="UP000093355"/>
    </source>
</evidence>
<dbReference type="EC" id="2.4.1.-" evidence="10"/>
<dbReference type="AlphaFoldDB" id="A0A1B9NCV8"/>
<name>A0A1B9NCV8_9MICO</name>
<organism evidence="13 14">
    <name type="scientific">Microbacterium sediminis</name>
    <dbReference type="NCBI Taxonomy" id="904291"/>
    <lineage>
        <taxon>Bacteria</taxon>
        <taxon>Bacillati</taxon>
        <taxon>Actinomycetota</taxon>
        <taxon>Actinomycetes</taxon>
        <taxon>Micrococcales</taxon>
        <taxon>Microbacteriaceae</taxon>
        <taxon>Microbacterium</taxon>
    </lineage>
</organism>